<dbReference type="NCBIfam" id="TIGR00778">
    <property type="entry name" value="ahpD_dom"/>
    <property type="match status" value="1"/>
</dbReference>
<comment type="caution">
    <text evidence="2">The sequence shown here is derived from an EMBL/GenBank/DDBJ whole genome shotgun (WGS) entry which is preliminary data.</text>
</comment>
<keyword evidence="3" id="KW-1185">Reference proteome</keyword>
<name>A0ABQ4R151_9HYPH</name>
<dbReference type="Pfam" id="PF02627">
    <property type="entry name" value="CMD"/>
    <property type="match status" value="1"/>
</dbReference>
<proteinExistence type="predicted"/>
<dbReference type="Gene3D" id="1.20.1290.10">
    <property type="entry name" value="AhpD-like"/>
    <property type="match status" value="1"/>
</dbReference>
<dbReference type="InterPro" id="IPR003779">
    <property type="entry name" value="CMD-like"/>
</dbReference>
<dbReference type="RefSeq" id="WP_128565421.1">
    <property type="nucleotide sequence ID" value="NZ_BPQH01000012.1"/>
</dbReference>
<sequence length="179" mass="18807">MSHVRTPATIEEVPEASRPVLETIAKRLGCVSSVFRVLSNSPAALASYTELQGALGRGKLPPATRERIALAMAEVNGCDYCLAAHTYFGRTFARLDDAEIAAARGGSSTDAKAAAALAFVKALAEKRGSVTPVEVEAVQAAAYSDAEVVEIVALNTLTNYLNRALDTAVDFPVVDRLAA</sequence>
<protein>
    <recommendedName>
        <fullName evidence="1">Carboxymuconolactone decarboxylase-like domain-containing protein</fullName>
    </recommendedName>
</protein>
<feature type="domain" description="Carboxymuconolactone decarboxylase-like" evidence="1">
    <location>
        <begin position="42"/>
        <end position="125"/>
    </location>
</feature>
<dbReference type="Proteomes" id="UP001055167">
    <property type="component" value="Unassembled WGS sequence"/>
</dbReference>
<accession>A0ABQ4R151</accession>
<reference evidence="2" key="1">
    <citation type="journal article" date="2021" name="Front. Microbiol.">
        <title>Comprehensive Comparative Genomics and Phenotyping of Methylobacterium Species.</title>
        <authorList>
            <person name="Alessa O."/>
            <person name="Ogura Y."/>
            <person name="Fujitani Y."/>
            <person name="Takami H."/>
            <person name="Hayashi T."/>
            <person name="Sahin N."/>
            <person name="Tani A."/>
        </authorList>
    </citation>
    <scope>NUCLEOTIDE SEQUENCE</scope>
    <source>
        <strain evidence="2">KCTC 52305</strain>
    </source>
</reference>
<dbReference type="EMBL" id="BPQH01000012">
    <property type="protein sequence ID" value="GJD51288.1"/>
    <property type="molecule type" value="Genomic_DNA"/>
</dbReference>
<dbReference type="SUPFAM" id="SSF69118">
    <property type="entry name" value="AhpD-like"/>
    <property type="match status" value="1"/>
</dbReference>
<dbReference type="InterPro" id="IPR029032">
    <property type="entry name" value="AhpD-like"/>
</dbReference>
<dbReference type="PANTHER" id="PTHR35446">
    <property type="entry name" value="SI:CH211-175M2.5"/>
    <property type="match status" value="1"/>
</dbReference>
<evidence type="ECO:0000313" key="3">
    <source>
        <dbReference type="Proteomes" id="UP001055167"/>
    </source>
</evidence>
<dbReference type="PANTHER" id="PTHR35446:SF3">
    <property type="entry name" value="CMD DOMAIN-CONTAINING PROTEIN"/>
    <property type="match status" value="1"/>
</dbReference>
<organism evidence="2 3">
    <name type="scientific">Methylobacterium crusticola</name>
    <dbReference type="NCBI Taxonomy" id="1697972"/>
    <lineage>
        <taxon>Bacteria</taxon>
        <taxon>Pseudomonadati</taxon>
        <taxon>Pseudomonadota</taxon>
        <taxon>Alphaproteobacteria</taxon>
        <taxon>Hyphomicrobiales</taxon>
        <taxon>Methylobacteriaceae</taxon>
        <taxon>Methylobacterium</taxon>
    </lineage>
</organism>
<dbReference type="InterPro" id="IPR004675">
    <property type="entry name" value="AhpD_core"/>
</dbReference>
<evidence type="ECO:0000259" key="1">
    <source>
        <dbReference type="Pfam" id="PF02627"/>
    </source>
</evidence>
<gene>
    <name evidence="2" type="ORF">OPKNFCMD_4042</name>
</gene>
<reference evidence="2" key="2">
    <citation type="submission" date="2021-08" db="EMBL/GenBank/DDBJ databases">
        <authorList>
            <person name="Tani A."/>
            <person name="Ola A."/>
            <person name="Ogura Y."/>
            <person name="Katsura K."/>
            <person name="Hayashi T."/>
        </authorList>
    </citation>
    <scope>NUCLEOTIDE SEQUENCE</scope>
    <source>
        <strain evidence="2">KCTC 52305</strain>
    </source>
</reference>
<evidence type="ECO:0000313" key="2">
    <source>
        <dbReference type="EMBL" id="GJD51288.1"/>
    </source>
</evidence>